<dbReference type="KEGG" id="tah:SU86_005065"/>
<dbReference type="AlphaFoldDB" id="A0A3G1B1V6"/>
<evidence type="ECO:0000313" key="2">
    <source>
        <dbReference type="Proteomes" id="UP000266745"/>
    </source>
</evidence>
<gene>
    <name evidence="1" type="ORF">SU86_005065</name>
</gene>
<dbReference type="EMBL" id="CP011097">
    <property type="protein sequence ID" value="AJZ75838.1"/>
    <property type="molecule type" value="Genomic_DNA"/>
</dbReference>
<accession>A0A3G1B1V6</accession>
<dbReference type="STRING" id="1603555.SU86_005065"/>
<protein>
    <recommendedName>
        <fullName evidence="3">Proteasome assembly chaperone 3</fullName>
    </recommendedName>
</protein>
<proteinExistence type="predicted"/>
<name>A0A3G1B1V6_9ARCH</name>
<evidence type="ECO:0000313" key="1">
    <source>
        <dbReference type="EMBL" id="AJZ75838.1"/>
    </source>
</evidence>
<dbReference type="GeneID" id="24875768"/>
<dbReference type="RefSeq" id="WP_048188690.1">
    <property type="nucleotide sequence ID" value="NZ_CP011097.1"/>
</dbReference>
<reference evidence="1 2" key="1">
    <citation type="journal article" date="2016" name="Sci. Rep.">
        <title>A novel ammonia-oxidizing archaeon from wastewater treatment plant: Its enrichment, physiological and genomic characteristics.</title>
        <authorList>
            <person name="Li Y."/>
            <person name="Ding K."/>
            <person name="Wen X."/>
            <person name="Zhang B."/>
            <person name="Shen B."/>
            <person name="Yang Y."/>
        </authorList>
    </citation>
    <scope>NUCLEOTIDE SEQUENCE [LARGE SCALE GENOMIC DNA]</scope>
    <source>
        <strain evidence="1 2">SAT1</strain>
    </source>
</reference>
<sequence length="111" mass="12063">MSSSDHRTIAVETENRKFDVKILKYENAFFISISEGPSRLGGMIISIGSGPSPSSSEIIPTRQDSLFLKLISQKMASEIRGLCIVSLSVQHELGAGPSKVLIEKITEAIRS</sequence>
<evidence type="ECO:0008006" key="3">
    <source>
        <dbReference type="Google" id="ProtNLM"/>
    </source>
</evidence>
<organism evidence="1 2">
    <name type="scientific">Candidatus Nitrosotenuis cloacae</name>
    <dbReference type="NCBI Taxonomy" id="1603555"/>
    <lineage>
        <taxon>Archaea</taxon>
        <taxon>Nitrososphaerota</taxon>
        <taxon>Candidatus Nitrosotenuis</taxon>
    </lineage>
</organism>
<dbReference type="OrthoDB" id="11427at2157"/>
<keyword evidence="2" id="KW-1185">Reference proteome</keyword>
<dbReference type="Proteomes" id="UP000266745">
    <property type="component" value="Chromosome"/>
</dbReference>